<reference evidence="2" key="1">
    <citation type="journal article" date="2019" name="bioRxiv">
        <title>The Genome of the Zebra Mussel, Dreissena polymorpha: A Resource for Invasive Species Research.</title>
        <authorList>
            <person name="McCartney M.A."/>
            <person name="Auch B."/>
            <person name="Kono T."/>
            <person name="Mallez S."/>
            <person name="Zhang Y."/>
            <person name="Obille A."/>
            <person name="Becker A."/>
            <person name="Abrahante J.E."/>
            <person name="Garbe J."/>
            <person name="Badalamenti J.P."/>
            <person name="Herman A."/>
            <person name="Mangelson H."/>
            <person name="Liachko I."/>
            <person name="Sullivan S."/>
            <person name="Sone E.D."/>
            <person name="Koren S."/>
            <person name="Silverstein K.A.T."/>
            <person name="Beckman K.B."/>
            <person name="Gohl D.M."/>
        </authorList>
    </citation>
    <scope>NUCLEOTIDE SEQUENCE</scope>
    <source>
        <strain evidence="2">Duluth1</strain>
        <tissue evidence="2">Whole animal</tissue>
    </source>
</reference>
<evidence type="ECO:0000313" key="2">
    <source>
        <dbReference type="EMBL" id="KAH3831009.1"/>
    </source>
</evidence>
<accession>A0A9D4H7E7</accession>
<feature type="domain" description="Mitochondria-eating protein C-terminal" evidence="1">
    <location>
        <begin position="1"/>
        <end position="59"/>
    </location>
</feature>
<organism evidence="2 3">
    <name type="scientific">Dreissena polymorpha</name>
    <name type="common">Zebra mussel</name>
    <name type="synonym">Mytilus polymorpha</name>
    <dbReference type="NCBI Taxonomy" id="45954"/>
    <lineage>
        <taxon>Eukaryota</taxon>
        <taxon>Metazoa</taxon>
        <taxon>Spiralia</taxon>
        <taxon>Lophotrochozoa</taxon>
        <taxon>Mollusca</taxon>
        <taxon>Bivalvia</taxon>
        <taxon>Autobranchia</taxon>
        <taxon>Heteroconchia</taxon>
        <taxon>Euheterodonta</taxon>
        <taxon>Imparidentia</taxon>
        <taxon>Neoheterodontei</taxon>
        <taxon>Myida</taxon>
        <taxon>Dreissenoidea</taxon>
        <taxon>Dreissenidae</taxon>
        <taxon>Dreissena</taxon>
    </lineage>
</organism>
<dbReference type="AlphaFoldDB" id="A0A9D4H7E7"/>
<dbReference type="EMBL" id="JAIWYP010000004">
    <property type="protein sequence ID" value="KAH3831009.1"/>
    <property type="molecule type" value="Genomic_DNA"/>
</dbReference>
<proteinExistence type="predicted"/>
<reference evidence="2" key="2">
    <citation type="submission" date="2020-11" db="EMBL/GenBank/DDBJ databases">
        <authorList>
            <person name="McCartney M.A."/>
            <person name="Auch B."/>
            <person name="Kono T."/>
            <person name="Mallez S."/>
            <person name="Becker A."/>
            <person name="Gohl D.M."/>
            <person name="Silverstein K.A.T."/>
            <person name="Koren S."/>
            <person name="Bechman K.B."/>
            <person name="Herman A."/>
            <person name="Abrahante J.E."/>
            <person name="Garbe J."/>
        </authorList>
    </citation>
    <scope>NUCLEOTIDE SEQUENCE</scope>
    <source>
        <strain evidence="2">Duluth1</strain>
        <tissue evidence="2">Whole animal</tissue>
    </source>
</reference>
<dbReference type="Pfam" id="PF16026">
    <property type="entry name" value="MIEAP"/>
    <property type="match status" value="1"/>
</dbReference>
<gene>
    <name evidence="2" type="ORF">DPMN_104268</name>
</gene>
<keyword evidence="3" id="KW-1185">Reference proteome</keyword>
<name>A0A9D4H7E7_DREPO</name>
<protein>
    <recommendedName>
        <fullName evidence="1">Mitochondria-eating protein C-terminal domain-containing protein</fullName>
    </recommendedName>
</protein>
<dbReference type="Proteomes" id="UP000828390">
    <property type="component" value="Unassembled WGS sequence"/>
</dbReference>
<evidence type="ECO:0000259" key="1">
    <source>
        <dbReference type="Pfam" id="PF16026"/>
    </source>
</evidence>
<sequence>MALADPPLYVDFTAQHGDAFDSTRYTVYEKSGNTIHYLVWPSLYASKGGGLLSKGTAATLRTIEKSDHDNA</sequence>
<comment type="caution">
    <text evidence="2">The sequence shown here is derived from an EMBL/GenBank/DDBJ whole genome shotgun (WGS) entry which is preliminary data.</text>
</comment>
<evidence type="ECO:0000313" key="3">
    <source>
        <dbReference type="Proteomes" id="UP000828390"/>
    </source>
</evidence>
<dbReference type="InterPro" id="IPR031981">
    <property type="entry name" value="MIEAP_C"/>
</dbReference>